<keyword evidence="5 9" id="KW-0808">Transferase</keyword>
<evidence type="ECO:0000256" key="10">
    <source>
        <dbReference type="SAM" id="MobiDB-lite"/>
    </source>
</evidence>
<comment type="function">
    <text evidence="9">Catalyzes the condensation of para-aminobenzoate (pABA) with 6-hydroxymethyl-7,8-dihydropterin diphosphate (DHPt-PP) to form 7,8-dihydropteroate (H2Pte), the immediate precursor of folate derivatives.</text>
</comment>
<dbReference type="InterPro" id="IPR006390">
    <property type="entry name" value="DHP_synth_dom"/>
</dbReference>
<gene>
    <name evidence="12" type="primary">folP</name>
    <name evidence="12" type="ORF">ACFPT7_01130</name>
</gene>
<evidence type="ECO:0000256" key="7">
    <source>
        <dbReference type="ARBA" id="ARBA00022842"/>
    </source>
</evidence>
<evidence type="ECO:0000259" key="11">
    <source>
        <dbReference type="PROSITE" id="PS50972"/>
    </source>
</evidence>
<evidence type="ECO:0000256" key="6">
    <source>
        <dbReference type="ARBA" id="ARBA00022723"/>
    </source>
</evidence>
<keyword evidence="13" id="KW-1185">Reference proteome</keyword>
<dbReference type="PANTHER" id="PTHR20941">
    <property type="entry name" value="FOLATE SYNTHESIS PROTEINS"/>
    <property type="match status" value="1"/>
</dbReference>
<reference evidence="13" key="1">
    <citation type="journal article" date="2019" name="Int. J. Syst. Evol. Microbiol.">
        <title>The Global Catalogue of Microorganisms (GCM) 10K type strain sequencing project: providing services to taxonomists for standard genome sequencing and annotation.</title>
        <authorList>
            <consortium name="The Broad Institute Genomics Platform"/>
            <consortium name="The Broad Institute Genome Sequencing Center for Infectious Disease"/>
            <person name="Wu L."/>
            <person name="Ma J."/>
        </authorList>
    </citation>
    <scope>NUCLEOTIDE SEQUENCE [LARGE SCALE GENOMIC DNA]</scope>
    <source>
        <strain evidence="13">JCM 4087</strain>
    </source>
</reference>
<dbReference type="RefSeq" id="WP_263334914.1">
    <property type="nucleotide sequence ID" value="NZ_JAGSYH010000002.1"/>
</dbReference>
<evidence type="ECO:0000256" key="9">
    <source>
        <dbReference type="RuleBase" id="RU361205"/>
    </source>
</evidence>
<dbReference type="CDD" id="cd00739">
    <property type="entry name" value="DHPS"/>
    <property type="match status" value="1"/>
</dbReference>
<comment type="caution">
    <text evidence="12">The sequence shown here is derived from an EMBL/GenBank/DDBJ whole genome shotgun (WGS) entry which is preliminary data.</text>
</comment>
<dbReference type="PROSITE" id="PS00792">
    <property type="entry name" value="DHPS_1"/>
    <property type="match status" value="1"/>
</dbReference>
<feature type="region of interest" description="Disordered" evidence="10">
    <location>
        <begin position="71"/>
        <end position="93"/>
    </location>
</feature>
<evidence type="ECO:0000256" key="8">
    <source>
        <dbReference type="ARBA" id="ARBA00022909"/>
    </source>
</evidence>
<accession>A0ABW1ECF1</accession>
<dbReference type="InterPro" id="IPR000489">
    <property type="entry name" value="Pterin-binding_dom"/>
</dbReference>
<keyword evidence="6 9" id="KW-0479">Metal-binding</keyword>
<evidence type="ECO:0000256" key="2">
    <source>
        <dbReference type="ARBA" id="ARBA00001946"/>
    </source>
</evidence>
<evidence type="ECO:0000313" key="13">
    <source>
        <dbReference type="Proteomes" id="UP001596091"/>
    </source>
</evidence>
<dbReference type="Proteomes" id="UP001596091">
    <property type="component" value="Unassembled WGS sequence"/>
</dbReference>
<dbReference type="EC" id="2.5.1.15" evidence="4 9"/>
<dbReference type="NCBIfam" id="TIGR01496">
    <property type="entry name" value="DHPS"/>
    <property type="match status" value="1"/>
</dbReference>
<comment type="catalytic activity">
    <reaction evidence="1">
        <text>(7,8-dihydropterin-6-yl)methyl diphosphate + 4-aminobenzoate = 7,8-dihydropteroate + diphosphate</text>
        <dbReference type="Rhea" id="RHEA:19949"/>
        <dbReference type="ChEBI" id="CHEBI:17836"/>
        <dbReference type="ChEBI" id="CHEBI:17839"/>
        <dbReference type="ChEBI" id="CHEBI:33019"/>
        <dbReference type="ChEBI" id="CHEBI:72950"/>
        <dbReference type="EC" id="2.5.1.15"/>
    </reaction>
</comment>
<dbReference type="InterPro" id="IPR045031">
    <property type="entry name" value="DHP_synth-like"/>
</dbReference>
<evidence type="ECO:0000256" key="3">
    <source>
        <dbReference type="ARBA" id="ARBA00004763"/>
    </source>
</evidence>
<dbReference type="PANTHER" id="PTHR20941:SF1">
    <property type="entry name" value="FOLIC ACID SYNTHESIS PROTEIN FOL1"/>
    <property type="match status" value="1"/>
</dbReference>
<organism evidence="12 13">
    <name type="scientific">Acidicapsa dinghuensis</name>
    <dbReference type="NCBI Taxonomy" id="2218256"/>
    <lineage>
        <taxon>Bacteria</taxon>
        <taxon>Pseudomonadati</taxon>
        <taxon>Acidobacteriota</taxon>
        <taxon>Terriglobia</taxon>
        <taxon>Terriglobales</taxon>
        <taxon>Acidobacteriaceae</taxon>
        <taxon>Acidicapsa</taxon>
    </lineage>
</organism>
<comment type="cofactor">
    <cofactor evidence="2 9">
        <name>Mg(2+)</name>
        <dbReference type="ChEBI" id="CHEBI:18420"/>
    </cofactor>
</comment>
<dbReference type="PROSITE" id="PS50972">
    <property type="entry name" value="PTERIN_BINDING"/>
    <property type="match status" value="1"/>
</dbReference>
<dbReference type="PROSITE" id="PS00793">
    <property type="entry name" value="DHPS_2"/>
    <property type="match status" value="1"/>
</dbReference>
<proteinExistence type="inferred from homology"/>
<evidence type="ECO:0000256" key="1">
    <source>
        <dbReference type="ARBA" id="ARBA00000012"/>
    </source>
</evidence>
<name>A0ABW1ECF1_9BACT</name>
<keyword evidence="8 9" id="KW-0289">Folate biosynthesis</keyword>
<evidence type="ECO:0000256" key="4">
    <source>
        <dbReference type="ARBA" id="ARBA00012458"/>
    </source>
</evidence>
<feature type="domain" description="Pterin-binding" evidence="11">
    <location>
        <begin position="28"/>
        <end position="300"/>
    </location>
</feature>
<evidence type="ECO:0000313" key="12">
    <source>
        <dbReference type="EMBL" id="MFC5860890.1"/>
    </source>
</evidence>
<dbReference type="InterPro" id="IPR011005">
    <property type="entry name" value="Dihydropteroate_synth-like_sf"/>
</dbReference>
<dbReference type="Pfam" id="PF00809">
    <property type="entry name" value="Pterin_bind"/>
    <property type="match status" value="1"/>
</dbReference>
<evidence type="ECO:0000256" key="5">
    <source>
        <dbReference type="ARBA" id="ARBA00022679"/>
    </source>
</evidence>
<dbReference type="SUPFAM" id="SSF51717">
    <property type="entry name" value="Dihydropteroate synthetase-like"/>
    <property type="match status" value="1"/>
</dbReference>
<comment type="pathway">
    <text evidence="3 9">Cofactor biosynthesis; tetrahydrofolate biosynthesis; 7,8-dihydrofolate from 2-amino-4-hydroxy-6-hydroxymethyl-7,8-dihydropteridine diphosphate and 4-aminobenzoate: step 1/2.</text>
</comment>
<dbReference type="Gene3D" id="3.20.20.20">
    <property type="entry name" value="Dihydropteroate synthase-like"/>
    <property type="match status" value="1"/>
</dbReference>
<dbReference type="EMBL" id="JBHSPH010000001">
    <property type="protein sequence ID" value="MFC5860890.1"/>
    <property type="molecule type" value="Genomic_DNA"/>
</dbReference>
<comment type="similarity">
    <text evidence="9">Belongs to the DHPS family.</text>
</comment>
<sequence length="315" mass="33350">MAHSLSKTSQLPAQWRLRSHILDLSPSPLIMGIVNITPDSFSDGGLYLASEQAIAHGLQLLDEGADILDLGAESTRPGSHAGDPSHATVSANEEQTRLLPVIEGILKGRPEAILSIDTYKASTARAVITAGAEIVNDVSGLLWDQQMAEVCAELNCGVVLMHTRGKPDEWRSLPALADDEVLPIVRDGLAASLAIARQAGIAEEAIVLDPGYGFGKRMNENYALLARQAELLSLGRPLLAGLSRKSFLIRALTTLPIYADREITLDSRDNAGIAALTAAILNGASIIRVHSVRPALEAAAIATAILAHAPHPESL</sequence>
<dbReference type="GO" id="GO:0004156">
    <property type="term" value="F:dihydropteroate synthase activity"/>
    <property type="evidence" value="ECO:0007669"/>
    <property type="project" value="UniProtKB-EC"/>
</dbReference>
<protein>
    <recommendedName>
        <fullName evidence="4 9">Dihydropteroate synthase</fullName>
        <shortName evidence="9">DHPS</shortName>
        <ecNumber evidence="4 9">2.5.1.15</ecNumber>
    </recommendedName>
    <alternativeName>
        <fullName evidence="9">Dihydropteroate pyrophosphorylase</fullName>
    </alternativeName>
</protein>
<keyword evidence="7 9" id="KW-0460">Magnesium</keyword>